<evidence type="ECO:0000259" key="3">
    <source>
        <dbReference type="PROSITE" id="PS50887"/>
    </source>
</evidence>
<sequence length="434" mass="49168">MSYQTTPAQASVLTLEGCAVFDALPTAVLIFASDLILYANTVALQIFQADSKDQVLGESVHKFIYPLDQERVIARIRRAEKSNLINPPTEFRVYTCLHQVRVIALTSRTLMIDSHIGLVATFLDMTERCAMEKRLRDSDAQFQHLMNTMQDVFYRTDADGITRYVSASVRNVLGYSPDEIIGLPAAVFYPDQDNRKELVEVIKKQGYVRDFPGQMRCQDGRIIDISISSTILLDEMGQYAGVEGIWRDITERRTLERKLEQLASRDELTGIANRRFSLEEMGKRLSRYKRHQRDMSVCILDLDHFKRINDQHGHLVGDQVLLEFSVVVQSELRSTDHFGRLGGEEFLLICEDSSIENTSSLARRILQKVCDHPVAISSQTSIQVTVSIGATAVESSDSSISSILSRADNALYQAKSEGRNRICWFTEMLLRNEI</sequence>
<feature type="domain" description="GGDEF" evidence="3">
    <location>
        <begin position="293"/>
        <end position="427"/>
    </location>
</feature>
<protein>
    <submittedName>
        <fullName evidence="4">Diguanylate cyclase</fullName>
    </submittedName>
</protein>
<dbReference type="Pfam" id="PF00990">
    <property type="entry name" value="GGDEF"/>
    <property type="match status" value="1"/>
</dbReference>
<dbReference type="NCBIfam" id="TIGR00254">
    <property type="entry name" value="GGDEF"/>
    <property type="match status" value="1"/>
</dbReference>
<dbReference type="InterPro" id="IPR000160">
    <property type="entry name" value="GGDEF_dom"/>
</dbReference>
<reference evidence="4" key="1">
    <citation type="journal article" date="2021" name="ISME J.">
        <title>Genomic evolution of the class Acidithiobacillia: deep-branching Proteobacteria living in extreme acidic conditions.</title>
        <authorList>
            <person name="Moya-Beltran A."/>
            <person name="Beard S."/>
            <person name="Rojas-Villalobos C."/>
            <person name="Issotta F."/>
            <person name="Gallardo Y."/>
            <person name="Ulloa R."/>
            <person name="Giaveno A."/>
            <person name="Degli Esposti M."/>
            <person name="Johnson D.B."/>
            <person name="Quatrini R."/>
        </authorList>
    </citation>
    <scope>NUCLEOTIDE SEQUENCE</scope>
    <source>
        <strain evidence="4">VAN18-1</strain>
    </source>
</reference>
<dbReference type="Proteomes" id="UP001197378">
    <property type="component" value="Unassembled WGS sequence"/>
</dbReference>
<dbReference type="Gene3D" id="3.30.450.20">
    <property type="entry name" value="PAS domain"/>
    <property type="match status" value="2"/>
</dbReference>
<dbReference type="PROSITE" id="PS50112">
    <property type="entry name" value="PAS"/>
    <property type="match status" value="1"/>
</dbReference>
<dbReference type="InterPro" id="IPR052163">
    <property type="entry name" value="DGC-Regulatory_Protein"/>
</dbReference>
<dbReference type="InterPro" id="IPR029787">
    <property type="entry name" value="Nucleotide_cyclase"/>
</dbReference>
<dbReference type="CDD" id="cd01949">
    <property type="entry name" value="GGDEF"/>
    <property type="match status" value="1"/>
</dbReference>
<dbReference type="EMBL" id="JAAXYO010000165">
    <property type="protein sequence ID" value="MBU2788851.1"/>
    <property type="molecule type" value="Genomic_DNA"/>
</dbReference>
<gene>
    <name evidence="4" type="ORF">HFQ13_11685</name>
</gene>
<dbReference type="InterPro" id="IPR000700">
    <property type="entry name" value="PAS-assoc_C"/>
</dbReference>
<dbReference type="SUPFAM" id="SSF55785">
    <property type="entry name" value="PYP-like sensor domain (PAS domain)"/>
    <property type="match status" value="2"/>
</dbReference>
<evidence type="ECO:0000313" key="5">
    <source>
        <dbReference type="Proteomes" id="UP001197378"/>
    </source>
</evidence>
<dbReference type="SMART" id="SM00086">
    <property type="entry name" value="PAC"/>
    <property type="match status" value="2"/>
</dbReference>
<dbReference type="InterPro" id="IPR043128">
    <property type="entry name" value="Rev_trsase/Diguanyl_cyclase"/>
</dbReference>
<evidence type="ECO:0000259" key="2">
    <source>
        <dbReference type="PROSITE" id="PS50113"/>
    </source>
</evidence>
<dbReference type="NCBIfam" id="TIGR00229">
    <property type="entry name" value="sensory_box"/>
    <property type="match status" value="1"/>
</dbReference>
<dbReference type="Pfam" id="PF13426">
    <property type="entry name" value="PAS_9"/>
    <property type="match status" value="2"/>
</dbReference>
<keyword evidence="5" id="KW-1185">Reference proteome</keyword>
<dbReference type="PROSITE" id="PS50113">
    <property type="entry name" value="PAC"/>
    <property type="match status" value="1"/>
</dbReference>
<evidence type="ECO:0000313" key="4">
    <source>
        <dbReference type="EMBL" id="MBU2788851.1"/>
    </source>
</evidence>
<feature type="domain" description="PAS" evidence="1">
    <location>
        <begin position="138"/>
        <end position="191"/>
    </location>
</feature>
<accession>A0AAE2YRC5</accession>
<dbReference type="AlphaFoldDB" id="A0AAE2YRC5"/>
<comment type="caution">
    <text evidence="4">The sequence shown here is derived from an EMBL/GenBank/DDBJ whole genome shotgun (WGS) entry which is preliminary data.</text>
</comment>
<dbReference type="GO" id="GO:0003824">
    <property type="term" value="F:catalytic activity"/>
    <property type="evidence" value="ECO:0007669"/>
    <property type="project" value="UniProtKB-ARBA"/>
</dbReference>
<dbReference type="InterPro" id="IPR035965">
    <property type="entry name" value="PAS-like_dom_sf"/>
</dbReference>
<feature type="domain" description="PAC" evidence="2">
    <location>
        <begin position="209"/>
        <end position="261"/>
    </location>
</feature>
<dbReference type="CDD" id="cd00130">
    <property type="entry name" value="PAS"/>
    <property type="match status" value="1"/>
</dbReference>
<proteinExistence type="predicted"/>
<dbReference type="InterPro" id="IPR000014">
    <property type="entry name" value="PAS"/>
</dbReference>
<dbReference type="SMART" id="SM00091">
    <property type="entry name" value="PAS"/>
    <property type="match status" value="2"/>
</dbReference>
<dbReference type="PANTHER" id="PTHR46663">
    <property type="entry name" value="DIGUANYLATE CYCLASE DGCT-RELATED"/>
    <property type="match status" value="1"/>
</dbReference>
<dbReference type="SUPFAM" id="SSF55073">
    <property type="entry name" value="Nucleotide cyclase"/>
    <property type="match status" value="1"/>
</dbReference>
<dbReference type="FunFam" id="3.30.70.270:FF:000001">
    <property type="entry name" value="Diguanylate cyclase domain protein"/>
    <property type="match status" value="1"/>
</dbReference>
<evidence type="ECO:0000259" key="1">
    <source>
        <dbReference type="PROSITE" id="PS50112"/>
    </source>
</evidence>
<dbReference type="RefSeq" id="WP_215870925.1">
    <property type="nucleotide sequence ID" value="NZ_JAAXYO010000165.1"/>
</dbReference>
<dbReference type="SMART" id="SM00267">
    <property type="entry name" value="GGDEF"/>
    <property type="match status" value="1"/>
</dbReference>
<dbReference type="PROSITE" id="PS50887">
    <property type="entry name" value="GGDEF"/>
    <property type="match status" value="1"/>
</dbReference>
<dbReference type="InterPro" id="IPR001610">
    <property type="entry name" value="PAC"/>
</dbReference>
<organism evidence="4 5">
    <name type="scientific">Igneacidithiobacillus copahuensis</name>
    <dbReference type="NCBI Taxonomy" id="2724909"/>
    <lineage>
        <taxon>Bacteria</taxon>
        <taxon>Pseudomonadati</taxon>
        <taxon>Pseudomonadota</taxon>
        <taxon>Acidithiobacillia</taxon>
        <taxon>Acidithiobacillales</taxon>
        <taxon>Acidithiobacillaceae</taxon>
        <taxon>Igneacidithiobacillus</taxon>
    </lineage>
</organism>
<dbReference type="Gene3D" id="3.30.70.270">
    <property type="match status" value="1"/>
</dbReference>
<name>A0AAE2YRC5_9PROT</name>
<dbReference type="PANTHER" id="PTHR46663:SF4">
    <property type="entry name" value="DIGUANYLATE CYCLASE DGCT-RELATED"/>
    <property type="match status" value="1"/>
</dbReference>